<name>A0AB34K3I9_PRYPA</name>
<evidence type="ECO:0000259" key="12">
    <source>
        <dbReference type="PROSITE" id="PS50011"/>
    </source>
</evidence>
<feature type="domain" description="Protein kinase" evidence="12">
    <location>
        <begin position="19"/>
        <end position="274"/>
    </location>
</feature>
<keyword evidence="14" id="KW-1185">Reference proteome</keyword>
<comment type="caution">
    <text evidence="13">The sequence shown here is derived from an EMBL/GenBank/DDBJ whole genome shotgun (WGS) entry which is preliminary data.</text>
</comment>
<organism evidence="13 14">
    <name type="scientific">Prymnesium parvum</name>
    <name type="common">Toxic golden alga</name>
    <dbReference type="NCBI Taxonomy" id="97485"/>
    <lineage>
        <taxon>Eukaryota</taxon>
        <taxon>Haptista</taxon>
        <taxon>Haptophyta</taxon>
        <taxon>Prymnesiophyceae</taxon>
        <taxon>Prymnesiales</taxon>
        <taxon>Prymnesiaceae</taxon>
        <taxon>Prymnesium</taxon>
    </lineage>
</organism>
<dbReference type="InterPro" id="IPR008271">
    <property type="entry name" value="Ser/Thr_kinase_AS"/>
</dbReference>
<evidence type="ECO:0000256" key="2">
    <source>
        <dbReference type="ARBA" id="ARBA00022527"/>
    </source>
</evidence>
<sequence>MTANSSEHADDDSSFARLFREIREVGRGAHGRVLLVEHVSSGDRYVLKQIPLSQLPSGVLTALPEVEVLCRLAHTNVTRLYGAWRLHDHLNILMEYADGGTLADAIKARSSLTKLFDEDTVLDWFVQIASALAHMHANSIIHRDLKAHNIFLTSRNIVKVGDFGISKVLDGTSVLAKTAVGTPYYLAPEVINGEPYGCKADVWALGVLLYELTTLRKPFDADSLPALAMRIMRASYPPPPSSFSSELCGLIASMLQRDPAKRPTLAEVVVHPLVWKQNERLQAQLRSLALTAFPLPIRQPLGSNPSGTRPSTAGALDSVHSVSNNCTPPSNSPSAPQSSGGRTPLSESAQQERATACALRMRMLAEGAVASRSTSDAASGHELEDNLRFSHNLQALEFNLMAVESGEILPDFKRVKSPMMTPSPTNTPTGVSTRRKKQSFTPHSDENATVQPS</sequence>
<dbReference type="Pfam" id="PF00069">
    <property type="entry name" value="Pkinase"/>
    <property type="match status" value="1"/>
</dbReference>
<keyword evidence="3" id="KW-0808">Transferase</keyword>
<evidence type="ECO:0000256" key="3">
    <source>
        <dbReference type="ARBA" id="ARBA00022679"/>
    </source>
</evidence>
<gene>
    <name evidence="13" type="ORF">AB1Y20_009153</name>
</gene>
<dbReference type="SMART" id="SM00220">
    <property type="entry name" value="S_TKc"/>
    <property type="match status" value="1"/>
</dbReference>
<accession>A0AB34K3I9</accession>
<dbReference type="PROSITE" id="PS00108">
    <property type="entry name" value="PROTEIN_KINASE_ST"/>
    <property type="match status" value="1"/>
</dbReference>
<dbReference type="InterPro" id="IPR000719">
    <property type="entry name" value="Prot_kinase_dom"/>
</dbReference>
<dbReference type="CDD" id="cd08215">
    <property type="entry name" value="STKc_Nek"/>
    <property type="match status" value="1"/>
</dbReference>
<dbReference type="PROSITE" id="PS00107">
    <property type="entry name" value="PROTEIN_KINASE_ATP"/>
    <property type="match status" value="1"/>
</dbReference>
<keyword evidence="5" id="KW-0418">Kinase</keyword>
<evidence type="ECO:0000256" key="6">
    <source>
        <dbReference type="ARBA" id="ARBA00022840"/>
    </source>
</evidence>
<dbReference type="SUPFAM" id="SSF56112">
    <property type="entry name" value="Protein kinase-like (PK-like)"/>
    <property type="match status" value="1"/>
</dbReference>
<evidence type="ECO:0000256" key="11">
    <source>
        <dbReference type="SAM" id="MobiDB-lite"/>
    </source>
</evidence>
<protein>
    <recommendedName>
        <fullName evidence="1">non-specific serine/threonine protein kinase</fullName>
        <ecNumber evidence="1">2.7.11.1</ecNumber>
    </recommendedName>
</protein>
<dbReference type="EC" id="2.7.11.1" evidence="1"/>
<keyword evidence="4 9" id="KW-0547">Nucleotide-binding</keyword>
<dbReference type="InterPro" id="IPR011009">
    <property type="entry name" value="Kinase-like_dom_sf"/>
</dbReference>
<evidence type="ECO:0000256" key="10">
    <source>
        <dbReference type="RuleBase" id="RU000304"/>
    </source>
</evidence>
<feature type="region of interest" description="Disordered" evidence="11">
    <location>
        <begin position="414"/>
        <end position="453"/>
    </location>
</feature>
<evidence type="ECO:0000256" key="7">
    <source>
        <dbReference type="ARBA" id="ARBA00047899"/>
    </source>
</evidence>
<dbReference type="GO" id="GO:0004674">
    <property type="term" value="F:protein serine/threonine kinase activity"/>
    <property type="evidence" value="ECO:0007669"/>
    <property type="project" value="UniProtKB-KW"/>
</dbReference>
<evidence type="ECO:0000256" key="5">
    <source>
        <dbReference type="ARBA" id="ARBA00022777"/>
    </source>
</evidence>
<evidence type="ECO:0000256" key="8">
    <source>
        <dbReference type="ARBA" id="ARBA00048679"/>
    </source>
</evidence>
<dbReference type="GO" id="GO:0005524">
    <property type="term" value="F:ATP binding"/>
    <property type="evidence" value="ECO:0007669"/>
    <property type="project" value="UniProtKB-UniRule"/>
</dbReference>
<dbReference type="PROSITE" id="PS50011">
    <property type="entry name" value="PROTEIN_KINASE_DOM"/>
    <property type="match status" value="1"/>
</dbReference>
<dbReference type="PANTHER" id="PTHR44899:SF3">
    <property type="entry name" value="SERINE_THREONINE-PROTEIN KINASE NEK1"/>
    <property type="match status" value="1"/>
</dbReference>
<feature type="binding site" evidence="9">
    <location>
        <position position="48"/>
    </location>
    <ligand>
        <name>ATP</name>
        <dbReference type="ChEBI" id="CHEBI:30616"/>
    </ligand>
</feature>
<comment type="catalytic activity">
    <reaction evidence="8">
        <text>L-seryl-[protein] + ATP = O-phospho-L-seryl-[protein] + ADP + H(+)</text>
        <dbReference type="Rhea" id="RHEA:17989"/>
        <dbReference type="Rhea" id="RHEA-COMP:9863"/>
        <dbReference type="Rhea" id="RHEA-COMP:11604"/>
        <dbReference type="ChEBI" id="CHEBI:15378"/>
        <dbReference type="ChEBI" id="CHEBI:29999"/>
        <dbReference type="ChEBI" id="CHEBI:30616"/>
        <dbReference type="ChEBI" id="CHEBI:83421"/>
        <dbReference type="ChEBI" id="CHEBI:456216"/>
        <dbReference type="EC" id="2.7.11.1"/>
    </reaction>
</comment>
<dbReference type="Gene3D" id="1.10.510.10">
    <property type="entry name" value="Transferase(Phosphotransferase) domain 1"/>
    <property type="match status" value="1"/>
</dbReference>
<dbReference type="InterPro" id="IPR051131">
    <property type="entry name" value="NEK_Ser/Thr_kinase_NIMA"/>
</dbReference>
<reference evidence="13 14" key="1">
    <citation type="journal article" date="2024" name="Science">
        <title>Giant polyketide synthase enzymes in the biosynthesis of giant marine polyether toxins.</title>
        <authorList>
            <person name="Fallon T.R."/>
            <person name="Shende V.V."/>
            <person name="Wierzbicki I.H."/>
            <person name="Pendleton A.L."/>
            <person name="Watervoot N.F."/>
            <person name="Auber R.P."/>
            <person name="Gonzalez D.J."/>
            <person name="Wisecaver J.H."/>
            <person name="Moore B.S."/>
        </authorList>
    </citation>
    <scope>NUCLEOTIDE SEQUENCE [LARGE SCALE GENOMIC DNA]</scope>
    <source>
        <strain evidence="13 14">12B1</strain>
    </source>
</reference>
<evidence type="ECO:0000313" key="14">
    <source>
        <dbReference type="Proteomes" id="UP001515480"/>
    </source>
</evidence>
<feature type="compositionally biased region" description="Low complexity" evidence="11">
    <location>
        <begin position="321"/>
        <end position="339"/>
    </location>
</feature>
<feature type="compositionally biased region" description="Polar residues" evidence="11">
    <location>
        <begin position="439"/>
        <end position="453"/>
    </location>
</feature>
<dbReference type="InterPro" id="IPR001245">
    <property type="entry name" value="Ser-Thr/Tyr_kinase_cat_dom"/>
</dbReference>
<feature type="compositionally biased region" description="Low complexity" evidence="11">
    <location>
        <begin position="417"/>
        <end position="429"/>
    </location>
</feature>
<evidence type="ECO:0000256" key="1">
    <source>
        <dbReference type="ARBA" id="ARBA00012513"/>
    </source>
</evidence>
<keyword evidence="2 10" id="KW-0723">Serine/threonine-protein kinase</keyword>
<dbReference type="PANTHER" id="PTHR44899">
    <property type="entry name" value="CAMK FAMILY PROTEIN KINASE"/>
    <property type="match status" value="1"/>
</dbReference>
<feature type="compositionally biased region" description="Polar residues" evidence="11">
    <location>
        <begin position="301"/>
        <end position="311"/>
    </location>
</feature>
<comment type="catalytic activity">
    <reaction evidence="7">
        <text>L-threonyl-[protein] + ATP = O-phospho-L-threonyl-[protein] + ADP + H(+)</text>
        <dbReference type="Rhea" id="RHEA:46608"/>
        <dbReference type="Rhea" id="RHEA-COMP:11060"/>
        <dbReference type="Rhea" id="RHEA-COMP:11605"/>
        <dbReference type="ChEBI" id="CHEBI:15378"/>
        <dbReference type="ChEBI" id="CHEBI:30013"/>
        <dbReference type="ChEBI" id="CHEBI:30616"/>
        <dbReference type="ChEBI" id="CHEBI:61977"/>
        <dbReference type="ChEBI" id="CHEBI:456216"/>
        <dbReference type="EC" id="2.7.11.1"/>
    </reaction>
</comment>
<feature type="region of interest" description="Disordered" evidence="11">
    <location>
        <begin position="301"/>
        <end position="354"/>
    </location>
</feature>
<dbReference type="FunFam" id="1.10.510.10:FF:000571">
    <property type="entry name" value="Maternal embryonic leucine zipper kinase"/>
    <property type="match status" value="1"/>
</dbReference>
<keyword evidence="6 9" id="KW-0067">ATP-binding</keyword>
<evidence type="ECO:0000256" key="9">
    <source>
        <dbReference type="PROSITE-ProRule" id="PRU10141"/>
    </source>
</evidence>
<dbReference type="PRINTS" id="PR00109">
    <property type="entry name" value="TYRKINASE"/>
</dbReference>
<dbReference type="AlphaFoldDB" id="A0AB34K3I9"/>
<comment type="similarity">
    <text evidence="10">Belongs to the protein kinase superfamily.</text>
</comment>
<proteinExistence type="inferred from homology"/>
<evidence type="ECO:0000313" key="13">
    <source>
        <dbReference type="EMBL" id="KAL1527768.1"/>
    </source>
</evidence>
<dbReference type="Proteomes" id="UP001515480">
    <property type="component" value="Unassembled WGS sequence"/>
</dbReference>
<evidence type="ECO:0000256" key="4">
    <source>
        <dbReference type="ARBA" id="ARBA00022741"/>
    </source>
</evidence>
<dbReference type="InterPro" id="IPR017441">
    <property type="entry name" value="Protein_kinase_ATP_BS"/>
</dbReference>
<dbReference type="EMBL" id="JBGBPQ010000002">
    <property type="protein sequence ID" value="KAL1527768.1"/>
    <property type="molecule type" value="Genomic_DNA"/>
</dbReference>